<reference evidence="2 3" key="1">
    <citation type="submission" date="2021-03" db="EMBL/GenBank/DDBJ databases">
        <title>Enterococcal diversity collection.</title>
        <authorList>
            <person name="Gilmore M.S."/>
            <person name="Schwartzman J."/>
            <person name="Van Tyne D."/>
            <person name="Martin M."/>
            <person name="Earl A.M."/>
            <person name="Manson A.L."/>
            <person name="Straub T."/>
            <person name="Salamzade R."/>
            <person name="Saavedra J."/>
            <person name="Lebreton F."/>
            <person name="Prichula J."/>
            <person name="Schaufler K."/>
            <person name="Gaca A."/>
            <person name="Sgardioli B."/>
            <person name="Wagenaar J."/>
            <person name="Strong T."/>
        </authorList>
    </citation>
    <scope>NUCLEOTIDE SEQUENCE [LARGE SCALE GENOMIC DNA]</scope>
    <source>
        <strain evidence="2 3">MJM12</strain>
    </source>
</reference>
<keyword evidence="3" id="KW-1185">Reference proteome</keyword>
<dbReference type="Gene3D" id="2.40.30.200">
    <property type="match status" value="1"/>
</dbReference>
<evidence type="ECO:0000313" key="2">
    <source>
        <dbReference type="EMBL" id="MBO0449361.1"/>
    </source>
</evidence>
<name>A0ABS3H7D8_9ENTE</name>
<sequence length="534" mass="60015">MYNFKDTNDKKIAEASLPAEAMNWDGVFLEKIIPGYRTLAIEGREIANTEFKTTEIDAFDGSMVVTKKNSSRIITVFYQLISKNNAEFRERFNKLNTILSKKEAKFYFNDEADKYFVGIKSNATQVPTGRNSITSSYDIYCADPYKYSVIPKQLQANLDEGILKMQVNNEGAETAELSFEATMTSDNGFLGAVGPLGAMEFGSIEELDGHNYQKTDIVAKNSLRPGGQSNWELNSAKAGTVYPIAVSGIPNRFGEGSFKWNVGSEGPEPVYPANTAACWVGPTLYRDIPKNSNNDNTKNFEAIWRCNFKTTKVKEAIREEFNLMSGNKVVASIVLRDSMQEKIEGKFELAVMLPDGTKFRQDGTIDLKKATGSWYDVRISRIGPKVTFRISQIKKLGSGDEVAQSNWQYQKMFTLTDFENVPITGTTYWPHTKYLNAAVPPLNSKKESITNFVFRWINVDKWSDDPNRYSTGDVLAYDGTTGKFYVNEVLSMNDIIIGSTDLKIPPGSWNVEFHYSNFGKAPPNIVGTLRERWL</sequence>
<dbReference type="EMBL" id="JAFLVT010000008">
    <property type="protein sequence ID" value="MBO0449361.1"/>
    <property type="molecule type" value="Genomic_DNA"/>
</dbReference>
<dbReference type="NCBIfam" id="TIGR01633">
    <property type="entry name" value="phi3626_gp14_N"/>
    <property type="match status" value="1"/>
</dbReference>
<organism evidence="2 3">
    <name type="scientific">Candidatus Enterococcus myersii</name>
    <dbReference type="NCBI Taxonomy" id="2815322"/>
    <lineage>
        <taxon>Bacteria</taxon>
        <taxon>Bacillati</taxon>
        <taxon>Bacillota</taxon>
        <taxon>Bacilli</taxon>
        <taxon>Lactobacillales</taxon>
        <taxon>Enterococcaceae</taxon>
        <taxon>Enterococcus</taxon>
    </lineage>
</organism>
<accession>A0ABS3H7D8</accession>
<protein>
    <submittedName>
        <fullName evidence="2">Phage tail family protein</fullName>
    </submittedName>
</protein>
<evidence type="ECO:0000313" key="3">
    <source>
        <dbReference type="Proteomes" id="UP000664256"/>
    </source>
</evidence>
<comment type="caution">
    <text evidence="2">The sequence shown here is derived from an EMBL/GenBank/DDBJ whole genome shotgun (WGS) entry which is preliminary data.</text>
</comment>
<gene>
    <name evidence="2" type="ORF">JZO76_07385</name>
</gene>
<dbReference type="InterPro" id="IPR006520">
    <property type="entry name" value="Dit_BPSPP_N"/>
</dbReference>
<evidence type="ECO:0000259" key="1">
    <source>
        <dbReference type="Pfam" id="PF21869"/>
    </source>
</evidence>
<dbReference type="RefSeq" id="WP_206903485.1">
    <property type="nucleotide sequence ID" value="NZ_JAFLVT010000008.1"/>
</dbReference>
<proteinExistence type="predicted"/>
<dbReference type="Pfam" id="PF21869">
    <property type="entry name" value="Dit-like_CBM2"/>
    <property type="match status" value="1"/>
</dbReference>
<feature type="domain" description="Distal tail component second carbohydrate binding" evidence="1">
    <location>
        <begin position="240"/>
        <end position="438"/>
    </location>
</feature>
<dbReference type="Proteomes" id="UP000664256">
    <property type="component" value="Unassembled WGS sequence"/>
</dbReference>
<dbReference type="InterPro" id="IPR054064">
    <property type="entry name" value="Dit-like_CBM2"/>
</dbReference>